<name>A0A1R1ELA5_9BACL</name>
<keyword evidence="2" id="KW-0808">Transferase</keyword>
<dbReference type="InterPro" id="IPR016181">
    <property type="entry name" value="Acyl_CoA_acyltransferase"/>
</dbReference>
<feature type="domain" description="N-acetyltransferase" evidence="1">
    <location>
        <begin position="6"/>
        <end position="138"/>
    </location>
</feature>
<organism evidence="2 3">
    <name type="scientific">Paenibacillus rhizosphaerae</name>
    <dbReference type="NCBI Taxonomy" id="297318"/>
    <lineage>
        <taxon>Bacteria</taxon>
        <taxon>Bacillati</taxon>
        <taxon>Bacillota</taxon>
        <taxon>Bacilli</taxon>
        <taxon>Bacillales</taxon>
        <taxon>Paenibacillaceae</taxon>
        <taxon>Paenibacillus</taxon>
    </lineage>
</organism>
<dbReference type="CDD" id="cd04301">
    <property type="entry name" value="NAT_SF"/>
    <property type="match status" value="1"/>
</dbReference>
<dbReference type="AlphaFoldDB" id="A0A1R1ELA5"/>
<protein>
    <submittedName>
        <fullName evidence="2">GNAT family N-acetyltransferase</fullName>
    </submittedName>
</protein>
<dbReference type="InterPro" id="IPR053144">
    <property type="entry name" value="Acetyltransferase_Butenolide"/>
</dbReference>
<dbReference type="EMBL" id="MRTP01000006">
    <property type="protein sequence ID" value="OMF52606.1"/>
    <property type="molecule type" value="Genomic_DNA"/>
</dbReference>
<dbReference type="InterPro" id="IPR000182">
    <property type="entry name" value="GNAT_dom"/>
</dbReference>
<dbReference type="STRING" id="297318.BK138_21220"/>
<accession>A0A1R1ELA5</accession>
<dbReference type="PANTHER" id="PTHR43233:SF1">
    <property type="entry name" value="FAMILY N-ACETYLTRANSFERASE, PUTATIVE (AFU_ORTHOLOGUE AFUA_6G03350)-RELATED"/>
    <property type="match status" value="1"/>
</dbReference>
<proteinExistence type="predicted"/>
<reference evidence="2 3" key="1">
    <citation type="submission" date="2016-11" db="EMBL/GenBank/DDBJ databases">
        <title>Paenibacillus species isolates.</title>
        <authorList>
            <person name="Beno S.M."/>
        </authorList>
    </citation>
    <scope>NUCLEOTIDE SEQUENCE [LARGE SCALE GENOMIC DNA]</scope>
    <source>
        <strain evidence="2 3">FSL R5-0378</strain>
    </source>
</reference>
<evidence type="ECO:0000313" key="2">
    <source>
        <dbReference type="EMBL" id="OMF52606.1"/>
    </source>
</evidence>
<gene>
    <name evidence="2" type="ORF">BK138_21220</name>
</gene>
<dbReference type="Proteomes" id="UP000187172">
    <property type="component" value="Unassembled WGS sequence"/>
</dbReference>
<evidence type="ECO:0000313" key="3">
    <source>
        <dbReference type="Proteomes" id="UP000187172"/>
    </source>
</evidence>
<dbReference type="SUPFAM" id="SSF55729">
    <property type="entry name" value="Acyl-CoA N-acyltransferases (Nat)"/>
    <property type="match status" value="1"/>
</dbReference>
<keyword evidence="3" id="KW-1185">Reference proteome</keyword>
<dbReference type="PROSITE" id="PS51186">
    <property type="entry name" value="GNAT"/>
    <property type="match status" value="1"/>
</dbReference>
<dbReference type="PANTHER" id="PTHR43233">
    <property type="entry name" value="FAMILY N-ACETYLTRANSFERASE, PUTATIVE (AFU_ORTHOLOGUE AFUA_6G03350)-RELATED"/>
    <property type="match status" value="1"/>
</dbReference>
<comment type="caution">
    <text evidence="2">The sequence shown here is derived from an EMBL/GenBank/DDBJ whole genome shotgun (WGS) entry which is preliminary data.</text>
</comment>
<sequence>MIIYQDHLQGITESSVAPGFFDGWPNPPSPAVLIRLLANSTFIILAIDADTKRMIGFINCLSDKVLTAYIPLLEVIPEYQGRGIGKELTARMLERLKGLYMVDLLCDPDVQEFYARLGMKKATGMLMRNYEHQSGAEQ</sequence>
<dbReference type="RefSeq" id="WP_076172779.1">
    <property type="nucleotide sequence ID" value="NZ_MRTP01000006.1"/>
</dbReference>
<dbReference type="Gene3D" id="3.40.630.30">
    <property type="match status" value="1"/>
</dbReference>
<evidence type="ECO:0000259" key="1">
    <source>
        <dbReference type="PROSITE" id="PS51186"/>
    </source>
</evidence>
<dbReference type="Pfam" id="PF00583">
    <property type="entry name" value="Acetyltransf_1"/>
    <property type="match status" value="1"/>
</dbReference>
<dbReference type="GO" id="GO:0016747">
    <property type="term" value="F:acyltransferase activity, transferring groups other than amino-acyl groups"/>
    <property type="evidence" value="ECO:0007669"/>
    <property type="project" value="InterPro"/>
</dbReference>